<name>A0AAD5XJZ6_9FUNG</name>
<dbReference type="Proteomes" id="UP001211907">
    <property type="component" value="Unassembled WGS sequence"/>
</dbReference>
<evidence type="ECO:0000313" key="2">
    <source>
        <dbReference type="Proteomes" id="UP001211907"/>
    </source>
</evidence>
<comment type="caution">
    <text evidence="1">The sequence shown here is derived from an EMBL/GenBank/DDBJ whole genome shotgun (WGS) entry which is preliminary data.</text>
</comment>
<proteinExistence type="predicted"/>
<reference evidence="1" key="1">
    <citation type="submission" date="2020-05" db="EMBL/GenBank/DDBJ databases">
        <title>Phylogenomic resolution of chytrid fungi.</title>
        <authorList>
            <person name="Stajich J.E."/>
            <person name="Amses K."/>
            <person name="Simmons R."/>
            <person name="Seto K."/>
            <person name="Myers J."/>
            <person name="Bonds A."/>
            <person name="Quandt C.A."/>
            <person name="Barry K."/>
            <person name="Liu P."/>
            <person name="Grigoriev I."/>
            <person name="Longcore J.E."/>
            <person name="James T.Y."/>
        </authorList>
    </citation>
    <scope>NUCLEOTIDE SEQUENCE</scope>
    <source>
        <strain evidence="1">JEL0513</strain>
    </source>
</reference>
<gene>
    <name evidence="1" type="ORF">HK100_007583</name>
</gene>
<organism evidence="1 2">
    <name type="scientific">Physocladia obscura</name>
    <dbReference type="NCBI Taxonomy" id="109957"/>
    <lineage>
        <taxon>Eukaryota</taxon>
        <taxon>Fungi</taxon>
        <taxon>Fungi incertae sedis</taxon>
        <taxon>Chytridiomycota</taxon>
        <taxon>Chytridiomycota incertae sedis</taxon>
        <taxon>Chytridiomycetes</taxon>
        <taxon>Chytridiales</taxon>
        <taxon>Chytriomycetaceae</taxon>
        <taxon>Physocladia</taxon>
    </lineage>
</organism>
<protein>
    <submittedName>
        <fullName evidence="1">Uncharacterized protein</fullName>
    </submittedName>
</protein>
<keyword evidence="2" id="KW-1185">Reference proteome</keyword>
<feature type="non-terminal residue" evidence="1">
    <location>
        <position position="65"/>
    </location>
</feature>
<accession>A0AAD5XJZ6</accession>
<sequence>MRKFDSKSFGKLKSRCETNSVRSRKFKSASRNFVAAPLDMNGCNVEMAGGVRVDRTLFLRQNWQC</sequence>
<evidence type="ECO:0000313" key="1">
    <source>
        <dbReference type="EMBL" id="KAJ3130730.1"/>
    </source>
</evidence>
<dbReference type="AlphaFoldDB" id="A0AAD5XJZ6"/>
<dbReference type="EMBL" id="JADGJH010000359">
    <property type="protein sequence ID" value="KAJ3130730.1"/>
    <property type="molecule type" value="Genomic_DNA"/>
</dbReference>